<dbReference type="Pfam" id="PF07940">
    <property type="entry name" value="Hepar_II_III_C"/>
    <property type="match status" value="1"/>
</dbReference>
<dbReference type="GO" id="GO:0016829">
    <property type="term" value="F:lyase activity"/>
    <property type="evidence" value="ECO:0007669"/>
    <property type="project" value="UniProtKB-KW"/>
</dbReference>
<evidence type="ECO:0000313" key="8">
    <source>
        <dbReference type="Proteomes" id="UP000431684"/>
    </source>
</evidence>
<evidence type="ECO:0000313" key="7">
    <source>
        <dbReference type="EMBL" id="MUI12075.1"/>
    </source>
</evidence>
<keyword evidence="2" id="KW-0732">Signal</keyword>
<dbReference type="PANTHER" id="PTHR39210">
    <property type="entry name" value="HEPARIN-SULFATE LYASE"/>
    <property type="match status" value="1"/>
</dbReference>
<comment type="caution">
    <text evidence="7">The sequence shown here is derived from an EMBL/GenBank/DDBJ whole genome shotgun (WGS) entry which is preliminary data.</text>
</comment>
<dbReference type="Gene3D" id="2.70.98.70">
    <property type="match status" value="1"/>
</dbReference>
<evidence type="ECO:0000259" key="5">
    <source>
        <dbReference type="Pfam" id="PF07940"/>
    </source>
</evidence>
<dbReference type="InterPro" id="IPR008929">
    <property type="entry name" value="Chondroitin_lyas"/>
</dbReference>
<proteinExistence type="predicted"/>
<evidence type="ECO:0000256" key="3">
    <source>
        <dbReference type="ARBA" id="ARBA00022764"/>
    </source>
</evidence>
<dbReference type="Gene3D" id="1.50.10.100">
    <property type="entry name" value="Chondroitin AC/alginate lyase"/>
    <property type="match status" value="1"/>
</dbReference>
<reference evidence="7 8" key="1">
    <citation type="submission" date="2019-11" db="EMBL/GenBank/DDBJ databases">
        <title>Draft Genome Sequences of Six Type Strains of the Genus Massilia.</title>
        <authorList>
            <person name="Miess H."/>
            <person name="Frediansyah A."/>
            <person name="Goeker M."/>
            <person name="Gross H."/>
        </authorList>
    </citation>
    <scope>NUCLEOTIDE SEQUENCE [LARGE SCALE GENOMIC DNA]</scope>
    <source>
        <strain evidence="7 8">DSM 17513</strain>
    </source>
</reference>
<dbReference type="EMBL" id="WNWM01000002">
    <property type="protein sequence ID" value="MUI12075.1"/>
    <property type="molecule type" value="Genomic_DNA"/>
</dbReference>
<dbReference type="InterPro" id="IPR012480">
    <property type="entry name" value="Hepar_II_III_C"/>
</dbReference>
<gene>
    <name evidence="7" type="ORF">GJV26_06230</name>
</gene>
<evidence type="ECO:0000256" key="2">
    <source>
        <dbReference type="ARBA" id="ARBA00022729"/>
    </source>
</evidence>
<keyword evidence="8" id="KW-1185">Reference proteome</keyword>
<dbReference type="Gene3D" id="2.60.40.10">
    <property type="entry name" value="Immunoglobulins"/>
    <property type="match status" value="1"/>
</dbReference>
<keyword evidence="4" id="KW-0456">Lyase</keyword>
<feature type="domain" description="Heparinase II/III-like C-terminal" evidence="5">
    <location>
        <begin position="464"/>
        <end position="667"/>
    </location>
</feature>
<dbReference type="Proteomes" id="UP000431684">
    <property type="component" value="Unassembled WGS sequence"/>
</dbReference>
<dbReference type="InterPro" id="IPR032518">
    <property type="entry name" value="HepII_N"/>
</dbReference>
<dbReference type="SUPFAM" id="SSF48230">
    <property type="entry name" value="Chondroitin AC/alginate lyase"/>
    <property type="match status" value="1"/>
</dbReference>
<dbReference type="OrthoDB" id="9772435at2"/>
<evidence type="ECO:0000256" key="1">
    <source>
        <dbReference type="ARBA" id="ARBA00004418"/>
    </source>
</evidence>
<accession>A0A6I3XK22</accession>
<comment type="subcellular location">
    <subcellularLocation>
        <location evidence="1">Periplasm</location>
    </subcellularLocation>
</comment>
<sequence length="727" mass="80302">MLFCGSAHADWASSTDPLVVAPNPSNLQLQIQNPPTFRWARHSTNPASYIIEIRSGTTVVKTASATRNWYLPSVALPNGTYTWRVRPANGTIWSDDRGFIISDASKQFVVPEDSDLVKRITGRERPRSLQERMPLYKNWDAALKAERGQYVVWLSNEVIRLAADLPQAKDSDWPLVTGTLQTAANVAQTSAIRSAIQKLSRQLEASSLLYAMTNEQRYLTEAIRRGDEMAAMSPTGPTSYVNQDQATRQIALMLAKSVDMLSTGLDAPRRARWLEIVRVRGQEIYTQLSKSKADMDQYPLDSHGGTNVGVLALTSALVMGEFPEAETWFHFAYRHYVSSLSPWSGPEGGYANGTAYGEYSIDIFLQIWQPLARATGVKMLELPWVNGFLNSFMQFMPPGSKNHLFGDSHESKPEMKFMKALALRVPTPQAKWYAQNLTSGEDPVSYLQGEYPMPVNKVTTTVAPPNSAVFPTIGWAAFHSNMSDSNRTSVYFKSSPYGSFNHSHGDQNSFVLKKGGVALLTESGWYDWYDSPNWNNWYRQTKAHNAITYDGGVGQLITGYRETKANNGKVVSFSDTGAIGYVAGLAEAAYGKALTKAERRLWYVRGSDAVIILDQLASPVPRKFEWNFHTLSPIVADANGNVTVTTQGKSVCIRPISTGQSFEKRAGGLVLAGNVEDHGTYVRTTSATTAEFLMLLDVGCKNLTVQMSTTATGRTLKIGTQTIALPR</sequence>
<dbReference type="PANTHER" id="PTHR39210:SF1">
    <property type="entry name" value="HEPARIN-SULFATE LYASE"/>
    <property type="match status" value="1"/>
</dbReference>
<name>A0A6I3XK22_9BURK</name>
<dbReference type="GO" id="GO:0042597">
    <property type="term" value="C:periplasmic space"/>
    <property type="evidence" value="ECO:0007669"/>
    <property type="project" value="UniProtKB-SubCell"/>
</dbReference>
<dbReference type="Pfam" id="PF16332">
    <property type="entry name" value="DUF4962"/>
    <property type="match status" value="1"/>
</dbReference>
<feature type="domain" description="Heparinase II N-terminal" evidence="6">
    <location>
        <begin position="59"/>
        <end position="441"/>
    </location>
</feature>
<keyword evidence="3" id="KW-0574">Periplasm</keyword>
<dbReference type="AlphaFoldDB" id="A0A6I3XK22"/>
<evidence type="ECO:0000259" key="6">
    <source>
        <dbReference type="Pfam" id="PF16332"/>
    </source>
</evidence>
<dbReference type="InterPro" id="IPR013783">
    <property type="entry name" value="Ig-like_fold"/>
</dbReference>
<evidence type="ECO:0000256" key="4">
    <source>
        <dbReference type="ARBA" id="ARBA00023239"/>
    </source>
</evidence>
<protein>
    <submittedName>
        <fullName evidence="7">DUF4962 domain-containing protein</fullName>
    </submittedName>
</protein>
<organism evidence="7 8">
    <name type="scientific">Pseudoduganella dura</name>
    <dbReference type="NCBI Taxonomy" id="321982"/>
    <lineage>
        <taxon>Bacteria</taxon>
        <taxon>Pseudomonadati</taxon>
        <taxon>Pseudomonadota</taxon>
        <taxon>Betaproteobacteria</taxon>
        <taxon>Burkholderiales</taxon>
        <taxon>Oxalobacteraceae</taxon>
        <taxon>Telluria group</taxon>
        <taxon>Pseudoduganella</taxon>
    </lineage>
</organism>